<dbReference type="NCBIfam" id="NF000840">
    <property type="entry name" value="PRK00071.1-3"/>
    <property type="match status" value="1"/>
</dbReference>
<dbReference type="PANTHER" id="PTHR39321">
    <property type="entry name" value="NICOTINATE-NUCLEOTIDE ADENYLYLTRANSFERASE-RELATED"/>
    <property type="match status" value="1"/>
</dbReference>
<dbReference type="OrthoDB" id="5295945at2"/>
<dbReference type="NCBIfam" id="TIGR00125">
    <property type="entry name" value="cyt_tran_rel"/>
    <property type="match status" value="1"/>
</dbReference>
<comment type="catalytic activity">
    <reaction evidence="9 10">
        <text>nicotinate beta-D-ribonucleotide + ATP + H(+) = deamido-NAD(+) + diphosphate</text>
        <dbReference type="Rhea" id="RHEA:22860"/>
        <dbReference type="ChEBI" id="CHEBI:15378"/>
        <dbReference type="ChEBI" id="CHEBI:30616"/>
        <dbReference type="ChEBI" id="CHEBI:33019"/>
        <dbReference type="ChEBI" id="CHEBI:57502"/>
        <dbReference type="ChEBI" id="CHEBI:58437"/>
        <dbReference type="EC" id="2.7.7.18"/>
    </reaction>
</comment>
<comment type="pathway">
    <text evidence="2 10">Cofactor biosynthesis; NAD(+) biosynthesis; deamido-NAD(+) from nicotinate D-ribonucleotide: step 1/1.</text>
</comment>
<evidence type="ECO:0000256" key="6">
    <source>
        <dbReference type="ARBA" id="ARBA00022741"/>
    </source>
</evidence>
<organism evidence="12 13">
    <name type="scientific">Isobaculum melis</name>
    <dbReference type="NCBI Taxonomy" id="142588"/>
    <lineage>
        <taxon>Bacteria</taxon>
        <taxon>Bacillati</taxon>
        <taxon>Bacillota</taxon>
        <taxon>Bacilli</taxon>
        <taxon>Lactobacillales</taxon>
        <taxon>Carnobacteriaceae</taxon>
        <taxon>Isobaculum</taxon>
    </lineage>
</organism>
<dbReference type="HAMAP" id="MF_00244">
    <property type="entry name" value="NaMN_adenylyltr"/>
    <property type="match status" value="1"/>
</dbReference>
<dbReference type="Proteomes" id="UP000198948">
    <property type="component" value="Unassembled WGS sequence"/>
</dbReference>
<dbReference type="GO" id="GO:0004515">
    <property type="term" value="F:nicotinate-nucleotide adenylyltransferase activity"/>
    <property type="evidence" value="ECO:0007669"/>
    <property type="project" value="UniProtKB-UniRule"/>
</dbReference>
<evidence type="ECO:0000256" key="1">
    <source>
        <dbReference type="ARBA" id="ARBA00002324"/>
    </source>
</evidence>
<dbReference type="Gene3D" id="3.40.50.620">
    <property type="entry name" value="HUPs"/>
    <property type="match status" value="1"/>
</dbReference>
<feature type="domain" description="Cytidyltransferase-like" evidence="11">
    <location>
        <begin position="25"/>
        <end position="181"/>
    </location>
</feature>
<evidence type="ECO:0000256" key="7">
    <source>
        <dbReference type="ARBA" id="ARBA00022840"/>
    </source>
</evidence>
<dbReference type="NCBIfam" id="TIGR00482">
    <property type="entry name" value="nicotinate (nicotinamide) nucleotide adenylyltransferase"/>
    <property type="match status" value="1"/>
</dbReference>
<dbReference type="RefSeq" id="WP_092652615.1">
    <property type="nucleotide sequence ID" value="NZ_FOHA01000011.1"/>
</dbReference>
<sequence>MKTSLQVLTESNIQTNRNKRKQVGILGGTFSPPHIGHLVMADQVYHQLGLDCVYFMPDFVPPHVDKKEAIASEHRVEMVKRAIQGQPHFALELNEIERGGKSYTVDTMKELMRQHPDTDYYFIIGGDMVHYLPKWYKIDELIQLVQFVGVGRPHYTKESPYPVLWVDSPEIDVSSTLLRERIATQCPVRYLIPDAVLAYIQEKGLYQA</sequence>
<evidence type="ECO:0000256" key="8">
    <source>
        <dbReference type="ARBA" id="ARBA00023027"/>
    </source>
</evidence>
<dbReference type="EMBL" id="FOHA01000011">
    <property type="protein sequence ID" value="SER93195.1"/>
    <property type="molecule type" value="Genomic_DNA"/>
</dbReference>
<keyword evidence="4 10" id="KW-0808">Transferase</keyword>
<dbReference type="GO" id="GO:0005524">
    <property type="term" value="F:ATP binding"/>
    <property type="evidence" value="ECO:0007669"/>
    <property type="project" value="UniProtKB-KW"/>
</dbReference>
<evidence type="ECO:0000256" key="5">
    <source>
        <dbReference type="ARBA" id="ARBA00022695"/>
    </source>
</evidence>
<protein>
    <recommendedName>
        <fullName evidence="10">Probable nicotinate-nucleotide adenylyltransferase</fullName>
        <ecNumber evidence="10">2.7.7.18</ecNumber>
    </recommendedName>
    <alternativeName>
        <fullName evidence="10">Deamido-NAD(+) diphosphorylase</fullName>
    </alternativeName>
    <alternativeName>
        <fullName evidence="10">Deamido-NAD(+) pyrophosphorylase</fullName>
    </alternativeName>
    <alternativeName>
        <fullName evidence="10">Nicotinate mononucleotide adenylyltransferase</fullName>
        <shortName evidence="10">NaMN adenylyltransferase</shortName>
    </alternativeName>
</protein>
<gene>
    <name evidence="10" type="primary">nadD</name>
    <name evidence="12" type="ORF">SAMN04488559_11135</name>
</gene>
<proteinExistence type="inferred from homology"/>
<keyword evidence="8 10" id="KW-0520">NAD</keyword>
<keyword evidence="5 10" id="KW-0548">Nucleotidyltransferase</keyword>
<dbReference type="PANTHER" id="PTHR39321:SF3">
    <property type="entry name" value="PHOSPHOPANTETHEINE ADENYLYLTRANSFERASE"/>
    <property type="match status" value="1"/>
</dbReference>
<keyword evidence="6 10" id="KW-0547">Nucleotide-binding</keyword>
<dbReference type="Pfam" id="PF01467">
    <property type="entry name" value="CTP_transf_like"/>
    <property type="match status" value="1"/>
</dbReference>
<dbReference type="EC" id="2.7.7.18" evidence="10"/>
<evidence type="ECO:0000256" key="10">
    <source>
        <dbReference type="HAMAP-Rule" id="MF_00244"/>
    </source>
</evidence>
<keyword evidence="7 10" id="KW-0067">ATP-binding</keyword>
<dbReference type="NCBIfam" id="NF000841">
    <property type="entry name" value="PRK00071.1-4"/>
    <property type="match status" value="1"/>
</dbReference>
<keyword evidence="3 10" id="KW-0662">Pyridine nucleotide biosynthesis</keyword>
<name>A0A1H9T7H8_9LACT</name>
<keyword evidence="13" id="KW-1185">Reference proteome</keyword>
<evidence type="ECO:0000256" key="4">
    <source>
        <dbReference type="ARBA" id="ARBA00022679"/>
    </source>
</evidence>
<dbReference type="AlphaFoldDB" id="A0A1H9T7H8"/>
<dbReference type="InterPro" id="IPR005248">
    <property type="entry name" value="NadD/NMNAT"/>
</dbReference>
<dbReference type="GO" id="GO:0009435">
    <property type="term" value="P:NAD+ biosynthetic process"/>
    <property type="evidence" value="ECO:0007669"/>
    <property type="project" value="UniProtKB-UniRule"/>
</dbReference>
<evidence type="ECO:0000256" key="9">
    <source>
        <dbReference type="ARBA" id="ARBA00048721"/>
    </source>
</evidence>
<dbReference type="InterPro" id="IPR004821">
    <property type="entry name" value="Cyt_trans-like"/>
</dbReference>
<reference evidence="12 13" key="1">
    <citation type="submission" date="2016-10" db="EMBL/GenBank/DDBJ databases">
        <authorList>
            <person name="de Groot N.N."/>
        </authorList>
    </citation>
    <scope>NUCLEOTIDE SEQUENCE [LARGE SCALE GENOMIC DNA]</scope>
    <source>
        <strain evidence="12 13">DSM 13760</strain>
    </source>
</reference>
<comment type="function">
    <text evidence="1 10">Catalyzes the reversible adenylation of nicotinate mononucleotide (NaMN) to nicotinic acid adenine dinucleotide (NaAD).</text>
</comment>
<dbReference type="SUPFAM" id="SSF52374">
    <property type="entry name" value="Nucleotidylyl transferase"/>
    <property type="match status" value="1"/>
</dbReference>
<evidence type="ECO:0000259" key="11">
    <source>
        <dbReference type="Pfam" id="PF01467"/>
    </source>
</evidence>
<evidence type="ECO:0000256" key="3">
    <source>
        <dbReference type="ARBA" id="ARBA00022642"/>
    </source>
</evidence>
<dbReference type="InterPro" id="IPR014729">
    <property type="entry name" value="Rossmann-like_a/b/a_fold"/>
</dbReference>
<comment type="similarity">
    <text evidence="10">Belongs to the NadD family.</text>
</comment>
<evidence type="ECO:0000313" key="12">
    <source>
        <dbReference type="EMBL" id="SER93195.1"/>
    </source>
</evidence>
<dbReference type="STRING" id="142588.SAMN04488559_11135"/>
<evidence type="ECO:0000256" key="2">
    <source>
        <dbReference type="ARBA" id="ARBA00005019"/>
    </source>
</evidence>
<evidence type="ECO:0000313" key="13">
    <source>
        <dbReference type="Proteomes" id="UP000198948"/>
    </source>
</evidence>
<dbReference type="UniPathway" id="UPA00253">
    <property type="reaction ID" value="UER00332"/>
</dbReference>
<accession>A0A1H9T7H8</accession>
<dbReference type="CDD" id="cd02165">
    <property type="entry name" value="NMNAT"/>
    <property type="match status" value="1"/>
</dbReference>